<reference evidence="2 3" key="1">
    <citation type="journal article" date="2019" name="New Phytol.">
        <title>Comparative genomics reveals unique wood-decay strategies and fruiting body development in the Schizophyllaceae.</title>
        <authorList>
            <person name="Almasi E."/>
            <person name="Sahu N."/>
            <person name="Krizsan K."/>
            <person name="Balint B."/>
            <person name="Kovacs G.M."/>
            <person name="Kiss B."/>
            <person name="Cseklye J."/>
            <person name="Drula E."/>
            <person name="Henrissat B."/>
            <person name="Nagy I."/>
            <person name="Chovatia M."/>
            <person name="Adam C."/>
            <person name="LaButti K."/>
            <person name="Lipzen A."/>
            <person name="Riley R."/>
            <person name="Grigoriev I.V."/>
            <person name="Nagy L.G."/>
        </authorList>
    </citation>
    <scope>NUCLEOTIDE SEQUENCE [LARGE SCALE GENOMIC DNA]</scope>
    <source>
        <strain evidence="2 3">NL-1724</strain>
    </source>
</reference>
<dbReference type="PANTHER" id="PTHR31126:SF10">
    <property type="entry name" value="PROTEIN PHOSPHATASE, PUTATIVE (AFU_ORTHOLOGUE AFUA_6G06650)-RELATED"/>
    <property type="match status" value="1"/>
</dbReference>
<dbReference type="PANTHER" id="PTHR31126">
    <property type="entry name" value="TYROSINE-PROTEIN PHOSPHATASE"/>
    <property type="match status" value="1"/>
</dbReference>
<feature type="domain" description="Tyrosine specific protein phosphatases" evidence="1">
    <location>
        <begin position="196"/>
        <end position="249"/>
    </location>
</feature>
<dbReference type="GO" id="GO:0004721">
    <property type="term" value="F:phosphoprotein phosphatase activity"/>
    <property type="evidence" value="ECO:0007669"/>
    <property type="project" value="InterPro"/>
</dbReference>
<gene>
    <name evidence="2" type="ORF">BD626DRAFT_565036</name>
</gene>
<dbReference type="SUPFAM" id="SSF52799">
    <property type="entry name" value="(Phosphotyrosine protein) phosphatases II"/>
    <property type="match status" value="1"/>
</dbReference>
<evidence type="ECO:0000259" key="1">
    <source>
        <dbReference type="PROSITE" id="PS50056"/>
    </source>
</evidence>
<dbReference type="InterPro" id="IPR016130">
    <property type="entry name" value="Tyr_Pase_AS"/>
</dbReference>
<dbReference type="Gene3D" id="3.90.190.10">
    <property type="entry name" value="Protein tyrosine phosphatase superfamily"/>
    <property type="match status" value="1"/>
</dbReference>
<sequence>MSSPTGVDDVPRGPFKTVLNFRDVGETTNILHGSPILRPGVLFRSAQPSTGSEEDLAALTDTYKIRSVLDLRTQSELDVATRARSHPDTTADFSSVNAATTATTTTSINIPHTTTHYASLTGRAFQMALFRRLSWRSMGRLIYNMATGNRLAGIAIIGSEAMAPRGLLGLGIDTLTTSTAEVKSIFVLLAQDETYPILVHCTHGKDRTGTVVILILLLCGVEVDAIRADYMATERELAPDLDNRLKEIRALALSDEFVGCPPGFVDGLVAWLGDKHGGIEGYLQSIGVDRETREKVKKHIMQL</sequence>
<dbReference type="AlphaFoldDB" id="A0A550CTS1"/>
<organism evidence="2 3">
    <name type="scientific">Schizophyllum amplum</name>
    <dbReference type="NCBI Taxonomy" id="97359"/>
    <lineage>
        <taxon>Eukaryota</taxon>
        <taxon>Fungi</taxon>
        <taxon>Dikarya</taxon>
        <taxon>Basidiomycota</taxon>
        <taxon>Agaricomycotina</taxon>
        <taxon>Agaricomycetes</taxon>
        <taxon>Agaricomycetidae</taxon>
        <taxon>Agaricales</taxon>
        <taxon>Schizophyllaceae</taxon>
        <taxon>Schizophyllum</taxon>
    </lineage>
</organism>
<dbReference type="PROSITE" id="PS00383">
    <property type="entry name" value="TYR_PHOSPHATASE_1"/>
    <property type="match status" value="1"/>
</dbReference>
<dbReference type="InterPro" id="IPR026893">
    <property type="entry name" value="Tyr/Ser_Pase_IphP-type"/>
</dbReference>
<dbReference type="OrthoDB" id="3035858at2759"/>
<dbReference type="InterPro" id="IPR029021">
    <property type="entry name" value="Prot-tyrosine_phosphatase-like"/>
</dbReference>
<dbReference type="Pfam" id="PF13350">
    <property type="entry name" value="Y_phosphatase3"/>
    <property type="match status" value="1"/>
</dbReference>
<evidence type="ECO:0000313" key="3">
    <source>
        <dbReference type="Proteomes" id="UP000320762"/>
    </source>
</evidence>
<keyword evidence="3" id="KW-1185">Reference proteome</keyword>
<comment type="caution">
    <text evidence="2">The sequence shown here is derived from an EMBL/GenBank/DDBJ whole genome shotgun (WGS) entry which is preliminary data.</text>
</comment>
<evidence type="ECO:0000313" key="2">
    <source>
        <dbReference type="EMBL" id="TRM68181.1"/>
    </source>
</evidence>
<dbReference type="STRING" id="97359.A0A550CTS1"/>
<proteinExistence type="predicted"/>
<name>A0A550CTS1_9AGAR</name>
<dbReference type="PROSITE" id="PS50056">
    <property type="entry name" value="TYR_PHOSPHATASE_2"/>
    <property type="match status" value="1"/>
</dbReference>
<protein>
    <submittedName>
        <fullName evidence="2">Protein-tyrosine phosphatase-like protein</fullName>
    </submittedName>
</protein>
<dbReference type="InterPro" id="IPR000387">
    <property type="entry name" value="Tyr_Pase_dom"/>
</dbReference>
<dbReference type="Proteomes" id="UP000320762">
    <property type="component" value="Unassembled WGS sequence"/>
</dbReference>
<accession>A0A550CTS1</accession>
<dbReference type="EMBL" id="VDMD01000002">
    <property type="protein sequence ID" value="TRM68181.1"/>
    <property type="molecule type" value="Genomic_DNA"/>
</dbReference>